<comment type="caution">
    <text evidence="2">The sequence shown here is derived from an EMBL/GenBank/DDBJ whole genome shotgun (WGS) entry which is preliminary data.</text>
</comment>
<protein>
    <submittedName>
        <fullName evidence="2">Uncharacterized protein</fullName>
    </submittedName>
</protein>
<evidence type="ECO:0000313" key="2">
    <source>
        <dbReference type="EMBL" id="RKR86380.1"/>
    </source>
</evidence>
<reference evidence="2 3" key="1">
    <citation type="submission" date="2018-10" db="EMBL/GenBank/DDBJ databases">
        <title>Sequencing the genomes of 1000 actinobacteria strains.</title>
        <authorList>
            <person name="Klenk H.-P."/>
        </authorList>
    </citation>
    <scope>NUCLEOTIDE SEQUENCE [LARGE SCALE GENOMIC DNA]</scope>
    <source>
        <strain evidence="2 3">DSM 45175</strain>
    </source>
</reference>
<feature type="compositionally biased region" description="Low complexity" evidence="1">
    <location>
        <begin position="82"/>
        <end position="91"/>
    </location>
</feature>
<feature type="compositionally biased region" description="Pro residues" evidence="1">
    <location>
        <begin position="71"/>
        <end position="81"/>
    </location>
</feature>
<organism evidence="2 3">
    <name type="scientific">Micromonospora pisi</name>
    <dbReference type="NCBI Taxonomy" id="589240"/>
    <lineage>
        <taxon>Bacteria</taxon>
        <taxon>Bacillati</taxon>
        <taxon>Actinomycetota</taxon>
        <taxon>Actinomycetes</taxon>
        <taxon>Micromonosporales</taxon>
        <taxon>Micromonosporaceae</taxon>
        <taxon>Micromonospora</taxon>
    </lineage>
</organism>
<feature type="region of interest" description="Disordered" evidence="1">
    <location>
        <begin position="1"/>
        <end position="41"/>
    </location>
</feature>
<dbReference type="AlphaFoldDB" id="A0A495JBJ6"/>
<dbReference type="EMBL" id="RBKT01000001">
    <property type="protein sequence ID" value="RKR86380.1"/>
    <property type="molecule type" value="Genomic_DNA"/>
</dbReference>
<gene>
    <name evidence="2" type="ORF">BDK92_0604</name>
</gene>
<dbReference type="Proteomes" id="UP000277671">
    <property type="component" value="Unassembled WGS sequence"/>
</dbReference>
<keyword evidence="3" id="KW-1185">Reference proteome</keyword>
<accession>A0A495JBJ6</accession>
<feature type="region of interest" description="Disordered" evidence="1">
    <location>
        <begin position="70"/>
        <end position="93"/>
    </location>
</feature>
<evidence type="ECO:0000256" key="1">
    <source>
        <dbReference type="SAM" id="MobiDB-lite"/>
    </source>
</evidence>
<sequence length="202" mass="21738">MGAKEEVPEGSGTGPVAETAPARSGVVTPTPGPARQGPPAGVDRWTRWGVYFAGAGVVVALLTWAWQIQDDPPPSSPPPPTRSAAANSPSPTEVTDRLLLAAKAGNLTEIGLYICQRERPHYLSGNAYYEQWKGLGQTLNRADAEPQWRVADERILGANASLKVYFTALDPFGKRQESPEVGQFGLVDEQGWKICDVYFSSS</sequence>
<dbReference type="RefSeq" id="WP_147456889.1">
    <property type="nucleotide sequence ID" value="NZ_RBKT01000001.1"/>
</dbReference>
<evidence type="ECO:0000313" key="3">
    <source>
        <dbReference type="Proteomes" id="UP000277671"/>
    </source>
</evidence>
<name>A0A495JBJ6_9ACTN</name>
<proteinExistence type="predicted"/>